<organism evidence="3">
    <name type="scientific">Eremomyces bilateralis CBS 781.70</name>
    <dbReference type="NCBI Taxonomy" id="1392243"/>
    <lineage>
        <taxon>Eukaryota</taxon>
        <taxon>Fungi</taxon>
        <taxon>Dikarya</taxon>
        <taxon>Ascomycota</taxon>
        <taxon>Pezizomycotina</taxon>
        <taxon>Dothideomycetes</taxon>
        <taxon>Dothideomycetes incertae sedis</taxon>
        <taxon>Eremomycetales</taxon>
        <taxon>Eremomycetaceae</taxon>
        <taxon>Eremomyces</taxon>
    </lineage>
</organism>
<dbReference type="Proteomes" id="UP000504638">
    <property type="component" value="Unplaced"/>
</dbReference>
<dbReference type="Pfam" id="PF01370">
    <property type="entry name" value="Epimerase"/>
    <property type="match status" value="1"/>
</dbReference>
<protein>
    <submittedName>
        <fullName evidence="3 5">NAD(P)-binding protein</fullName>
    </submittedName>
</protein>
<proteinExistence type="predicted"/>
<dbReference type="GO" id="GO:0005737">
    <property type="term" value="C:cytoplasm"/>
    <property type="evidence" value="ECO:0007669"/>
    <property type="project" value="TreeGrafter"/>
</dbReference>
<gene>
    <name evidence="3 5" type="ORF">P152DRAFT_510097</name>
</gene>
<reference evidence="3 5" key="1">
    <citation type="submission" date="2020-01" db="EMBL/GenBank/DDBJ databases">
        <authorList>
            <consortium name="DOE Joint Genome Institute"/>
            <person name="Haridas S."/>
            <person name="Albert R."/>
            <person name="Binder M."/>
            <person name="Bloem J."/>
            <person name="Labutti K."/>
            <person name="Salamov A."/>
            <person name="Andreopoulos B."/>
            <person name="Baker S.E."/>
            <person name="Barry K."/>
            <person name="Bills G."/>
            <person name="Bluhm B.H."/>
            <person name="Cannon C."/>
            <person name="Castanera R."/>
            <person name="Culley D.E."/>
            <person name="Daum C."/>
            <person name="Ezra D."/>
            <person name="Gonzalez J.B."/>
            <person name="Henrissat B."/>
            <person name="Kuo A."/>
            <person name="Liang C."/>
            <person name="Lipzen A."/>
            <person name="Lutzoni F."/>
            <person name="Magnuson J."/>
            <person name="Mondo S."/>
            <person name="Nolan M."/>
            <person name="Ohm R."/>
            <person name="Pangilinan J."/>
            <person name="Park H.-J."/>
            <person name="Ramirez L."/>
            <person name="Alfaro M."/>
            <person name="Sun H."/>
            <person name="Tritt A."/>
            <person name="Yoshinaga Y."/>
            <person name="Zwiers L.-H."/>
            <person name="Turgeon B.G."/>
            <person name="Goodwin S.B."/>
            <person name="Spatafora J.W."/>
            <person name="Crous P.W."/>
            <person name="Grigoriev I.V."/>
        </authorList>
    </citation>
    <scope>NUCLEOTIDE SEQUENCE</scope>
    <source>
        <strain evidence="3 5">CBS 781.70</strain>
    </source>
</reference>
<dbReference type="InterPro" id="IPR016040">
    <property type="entry name" value="NAD(P)-bd_dom"/>
</dbReference>
<feature type="domain" description="NAD(P)-binding" evidence="2">
    <location>
        <begin position="11"/>
        <end position="78"/>
    </location>
</feature>
<evidence type="ECO:0000259" key="1">
    <source>
        <dbReference type="Pfam" id="PF01370"/>
    </source>
</evidence>
<keyword evidence="4" id="KW-1185">Reference proteome</keyword>
<evidence type="ECO:0000313" key="5">
    <source>
        <dbReference type="RefSeq" id="XP_033529583.1"/>
    </source>
</evidence>
<reference evidence="5" key="3">
    <citation type="submission" date="2025-04" db="UniProtKB">
        <authorList>
            <consortium name="RefSeq"/>
        </authorList>
    </citation>
    <scope>IDENTIFICATION</scope>
    <source>
        <strain evidence="5">CBS 781.70</strain>
    </source>
</reference>
<name>A0A6G1FQM2_9PEZI</name>
<dbReference type="PANTHER" id="PTHR48079:SF6">
    <property type="entry name" value="NAD(P)-BINDING DOMAIN-CONTAINING PROTEIN-RELATED"/>
    <property type="match status" value="1"/>
</dbReference>
<dbReference type="SUPFAM" id="SSF51735">
    <property type="entry name" value="NAD(P)-binding Rossmann-fold domains"/>
    <property type="match status" value="1"/>
</dbReference>
<dbReference type="OrthoDB" id="2130169at2759"/>
<dbReference type="GO" id="GO:0004029">
    <property type="term" value="F:aldehyde dehydrogenase (NAD+) activity"/>
    <property type="evidence" value="ECO:0007669"/>
    <property type="project" value="TreeGrafter"/>
</dbReference>
<dbReference type="RefSeq" id="XP_033529583.1">
    <property type="nucleotide sequence ID" value="XM_033682640.1"/>
</dbReference>
<dbReference type="InterPro" id="IPR001509">
    <property type="entry name" value="Epimerase_deHydtase"/>
</dbReference>
<feature type="domain" description="NAD-dependent epimerase/dehydratase" evidence="1">
    <location>
        <begin position="148"/>
        <end position="227"/>
    </location>
</feature>
<evidence type="ECO:0000313" key="3">
    <source>
        <dbReference type="EMBL" id="KAF1807952.1"/>
    </source>
</evidence>
<evidence type="ECO:0000313" key="4">
    <source>
        <dbReference type="Proteomes" id="UP000504638"/>
    </source>
</evidence>
<dbReference type="Gene3D" id="3.40.50.720">
    <property type="entry name" value="NAD(P)-binding Rossmann-like Domain"/>
    <property type="match status" value="1"/>
</dbReference>
<dbReference type="Pfam" id="PF13460">
    <property type="entry name" value="NAD_binding_10"/>
    <property type="match status" value="1"/>
</dbReference>
<sequence length="332" mass="36214">MAPQSIFLVGAGYVGQNVFDQLLAAKYPVTVFVRRQEQASIFEEAGAKTVLGTLSDLELLTKQAALHEITINTASSDDLPSVEAILSGVRQRVHAGLPSIYIHTSGSGVLDDGAMGMHKDGKAYGDDVPGDIDALPPASIHRHVDIPIVQAAHEFGEKAKIAIILPALVYGVDRVHKRNSFVLPILVRFTLKHGFAGHVGEGRNIWSVIHVKDLARAYMTMLAYVEKSAPAAILENPYFFAENGSEVSMREVAEKLSQVLFEAGKIKGPKVQTFTEADYADILGPMTPVLGCNARTRTIRLRELGWEPKEKDVWTTWKEEEVPAMLAAMDSA</sequence>
<dbReference type="GeneID" id="54423210"/>
<reference evidence="5" key="2">
    <citation type="submission" date="2020-04" db="EMBL/GenBank/DDBJ databases">
        <authorList>
            <consortium name="NCBI Genome Project"/>
        </authorList>
    </citation>
    <scope>NUCLEOTIDE SEQUENCE</scope>
    <source>
        <strain evidence="5">CBS 781.70</strain>
    </source>
</reference>
<dbReference type="EMBL" id="ML975196">
    <property type="protein sequence ID" value="KAF1807952.1"/>
    <property type="molecule type" value="Genomic_DNA"/>
</dbReference>
<accession>A0A6G1FQM2</accession>
<dbReference type="AlphaFoldDB" id="A0A6G1FQM2"/>
<evidence type="ECO:0000259" key="2">
    <source>
        <dbReference type="Pfam" id="PF13460"/>
    </source>
</evidence>
<dbReference type="InterPro" id="IPR036291">
    <property type="entry name" value="NAD(P)-bd_dom_sf"/>
</dbReference>
<dbReference type="PANTHER" id="PTHR48079">
    <property type="entry name" value="PROTEIN YEEZ"/>
    <property type="match status" value="1"/>
</dbReference>
<dbReference type="InterPro" id="IPR051783">
    <property type="entry name" value="NAD(P)-dependent_oxidoreduct"/>
</dbReference>